<reference evidence="2" key="1">
    <citation type="journal article" date="2007" name="PLoS Biol.">
        <title>Rate of evolution in brain-expressed genes in humans and other primates.</title>
        <authorList>
            <person name="Wang H.-Y."/>
            <person name="Chien H.-C."/>
            <person name="Osada N."/>
            <person name="Hashimoto K."/>
            <person name="Sugano S."/>
            <person name="Gojobori T."/>
            <person name="Chou C.-K."/>
            <person name="Tsai S.-F."/>
            <person name="Wu C.-I."/>
            <person name="Shen C.-K.J."/>
        </authorList>
    </citation>
    <scope>NUCLEOTIDE SEQUENCE</scope>
</reference>
<name>I7G8I7_MACFA</name>
<proteinExistence type="evidence at transcript level"/>
<keyword evidence="1" id="KW-1133">Transmembrane helix</keyword>
<organism evidence="2">
    <name type="scientific">Macaca fascicularis</name>
    <name type="common">Crab-eating macaque</name>
    <name type="synonym">Cynomolgus monkey</name>
    <dbReference type="NCBI Taxonomy" id="9541"/>
    <lineage>
        <taxon>Eukaryota</taxon>
        <taxon>Metazoa</taxon>
        <taxon>Chordata</taxon>
        <taxon>Craniata</taxon>
        <taxon>Vertebrata</taxon>
        <taxon>Euteleostomi</taxon>
        <taxon>Mammalia</taxon>
        <taxon>Eutheria</taxon>
        <taxon>Euarchontoglires</taxon>
        <taxon>Primates</taxon>
        <taxon>Haplorrhini</taxon>
        <taxon>Catarrhini</taxon>
        <taxon>Cercopithecidae</taxon>
        <taxon>Cercopithecinae</taxon>
        <taxon>Macaca</taxon>
    </lineage>
</organism>
<accession>I7G8I7</accession>
<keyword evidence="1" id="KW-0812">Transmembrane</keyword>
<dbReference type="AlphaFoldDB" id="I7G8I7"/>
<keyword evidence="1" id="KW-0472">Membrane</keyword>
<dbReference type="EMBL" id="AB173999">
    <property type="protein sequence ID" value="BAE91061.1"/>
    <property type="molecule type" value="mRNA"/>
</dbReference>
<protein>
    <submittedName>
        <fullName evidence="2">Macaca fascicularis brain cDNA, clone: QmoA-11633</fullName>
    </submittedName>
</protein>
<evidence type="ECO:0000256" key="1">
    <source>
        <dbReference type="SAM" id="Phobius"/>
    </source>
</evidence>
<sequence>MEGCRPASLITIEIHVSIEPWKYSSTKLRCAVSIKYIPDFEDVPKNVNYLSFCTSEISMFWYSGLNKTIFAFLSLFFYKKIKNCT</sequence>
<evidence type="ECO:0000313" key="2">
    <source>
        <dbReference type="EMBL" id="BAE91061.1"/>
    </source>
</evidence>
<feature type="transmembrane region" description="Helical" evidence="1">
    <location>
        <begin position="59"/>
        <end position="78"/>
    </location>
</feature>